<gene>
    <name evidence="2" type="ORF">V1264_020769</name>
</gene>
<evidence type="ECO:0000256" key="1">
    <source>
        <dbReference type="SAM" id="MobiDB-lite"/>
    </source>
</evidence>
<protein>
    <submittedName>
        <fullName evidence="2">Uncharacterized protein</fullName>
    </submittedName>
</protein>
<accession>A0AAN9BAR8</accession>
<comment type="caution">
    <text evidence="2">The sequence shown here is derived from an EMBL/GenBank/DDBJ whole genome shotgun (WGS) entry which is preliminary data.</text>
</comment>
<feature type="compositionally biased region" description="Basic residues" evidence="1">
    <location>
        <begin position="9"/>
        <end position="22"/>
    </location>
</feature>
<keyword evidence="3" id="KW-1185">Reference proteome</keyword>
<dbReference type="Proteomes" id="UP001374579">
    <property type="component" value="Unassembled WGS sequence"/>
</dbReference>
<sequence length="157" mass="16456">MKKDGIQTRNRKMSTKSKKKCKGGMGAMDLLRDKPFSNFASPNFNPAMHHSMSPYMASQGFGSMGGGYLTHGSHPHHSAAHHAQMGSLGGGLGGMGGGFQNFQPSFPSSFSSIPNISTASGLNLSTSHQNFQTSLQPTFPTSSGLNLSTSNMVGAMA</sequence>
<dbReference type="EMBL" id="JBAMIC010000010">
    <property type="protein sequence ID" value="KAK7102570.1"/>
    <property type="molecule type" value="Genomic_DNA"/>
</dbReference>
<dbReference type="AlphaFoldDB" id="A0AAN9BAR8"/>
<name>A0AAN9BAR8_9CAEN</name>
<feature type="region of interest" description="Disordered" evidence="1">
    <location>
        <begin position="1"/>
        <end position="26"/>
    </location>
</feature>
<reference evidence="2 3" key="1">
    <citation type="submission" date="2024-02" db="EMBL/GenBank/DDBJ databases">
        <title>Chromosome-scale genome assembly of the rough periwinkle Littorina saxatilis.</title>
        <authorList>
            <person name="De Jode A."/>
            <person name="Faria R."/>
            <person name="Formenti G."/>
            <person name="Sims Y."/>
            <person name="Smith T.P."/>
            <person name="Tracey A."/>
            <person name="Wood J.M.D."/>
            <person name="Zagrodzka Z.B."/>
            <person name="Johannesson K."/>
            <person name="Butlin R.K."/>
            <person name="Leder E.H."/>
        </authorList>
    </citation>
    <scope>NUCLEOTIDE SEQUENCE [LARGE SCALE GENOMIC DNA]</scope>
    <source>
        <strain evidence="2">Snail1</strain>
        <tissue evidence="2">Muscle</tissue>
    </source>
</reference>
<evidence type="ECO:0000313" key="3">
    <source>
        <dbReference type="Proteomes" id="UP001374579"/>
    </source>
</evidence>
<proteinExistence type="predicted"/>
<organism evidence="2 3">
    <name type="scientific">Littorina saxatilis</name>
    <dbReference type="NCBI Taxonomy" id="31220"/>
    <lineage>
        <taxon>Eukaryota</taxon>
        <taxon>Metazoa</taxon>
        <taxon>Spiralia</taxon>
        <taxon>Lophotrochozoa</taxon>
        <taxon>Mollusca</taxon>
        <taxon>Gastropoda</taxon>
        <taxon>Caenogastropoda</taxon>
        <taxon>Littorinimorpha</taxon>
        <taxon>Littorinoidea</taxon>
        <taxon>Littorinidae</taxon>
        <taxon>Littorina</taxon>
    </lineage>
</organism>
<evidence type="ECO:0000313" key="2">
    <source>
        <dbReference type="EMBL" id="KAK7102570.1"/>
    </source>
</evidence>